<dbReference type="InterPro" id="IPR056783">
    <property type="entry name" value="PSF1_C"/>
</dbReference>
<evidence type="ECO:0000313" key="12">
    <source>
        <dbReference type="Proteomes" id="UP000192596"/>
    </source>
</evidence>
<dbReference type="InterPro" id="IPR036224">
    <property type="entry name" value="GINS_bundle-like_dom_sf"/>
</dbReference>
<name>A0A1V8TLQ8_9PEZI</name>
<comment type="caution">
    <text evidence="11">The sequence shown here is derived from an EMBL/GenBank/DDBJ whole genome shotgun (WGS) entry which is preliminary data.</text>
</comment>
<dbReference type="STRING" id="1507870.A0A1V8TLQ8"/>
<comment type="function">
    <text evidence="7">Required for correct functioning of the GINS complex, a complex that plays an essential role in the initiation of DNA replication, and progression of DNA replication forks. GINS complex seems to bind preferentially to single-stranded DNA.</text>
</comment>
<evidence type="ECO:0000256" key="2">
    <source>
        <dbReference type="ARBA" id="ARBA00004123"/>
    </source>
</evidence>
<keyword evidence="5 7" id="KW-0235">DNA replication</keyword>
<evidence type="ECO:0000256" key="5">
    <source>
        <dbReference type="ARBA" id="ARBA00022705"/>
    </source>
</evidence>
<protein>
    <recommendedName>
        <fullName evidence="4 7">DNA replication complex GINS protein PSF1</fullName>
    </recommendedName>
</protein>
<proteinExistence type="inferred from homology"/>
<feature type="domain" description="GINS subunit" evidence="9">
    <location>
        <begin position="70"/>
        <end position="155"/>
    </location>
</feature>
<feature type="region of interest" description="Disordered" evidence="8">
    <location>
        <begin position="120"/>
        <end position="139"/>
    </location>
</feature>
<dbReference type="Proteomes" id="UP000192596">
    <property type="component" value="Unassembled WGS sequence"/>
</dbReference>
<dbReference type="AlphaFoldDB" id="A0A1V8TLQ8"/>
<reference evidence="12" key="1">
    <citation type="submission" date="2017-03" db="EMBL/GenBank/DDBJ databases">
        <title>Genomes of endolithic fungi from Antarctica.</title>
        <authorList>
            <person name="Coleine C."/>
            <person name="Masonjones S."/>
            <person name="Stajich J.E."/>
        </authorList>
    </citation>
    <scope>NUCLEOTIDE SEQUENCE [LARGE SCALE GENOMIC DNA]</scope>
    <source>
        <strain evidence="12">CCFEE 5527</strain>
    </source>
</reference>
<dbReference type="CDD" id="cd11710">
    <property type="entry name" value="GINS_A_psf1"/>
    <property type="match status" value="1"/>
</dbReference>
<organism evidence="11 12">
    <name type="scientific">Cryoendolithus antarcticus</name>
    <dbReference type="NCBI Taxonomy" id="1507870"/>
    <lineage>
        <taxon>Eukaryota</taxon>
        <taxon>Fungi</taxon>
        <taxon>Dikarya</taxon>
        <taxon>Ascomycota</taxon>
        <taxon>Pezizomycotina</taxon>
        <taxon>Dothideomycetes</taxon>
        <taxon>Dothideomycetidae</taxon>
        <taxon>Cladosporiales</taxon>
        <taxon>Cladosporiaceae</taxon>
        <taxon>Cryoendolithus</taxon>
    </lineage>
</organism>
<evidence type="ECO:0000256" key="1">
    <source>
        <dbReference type="ARBA" id="ARBA00002340"/>
    </source>
</evidence>
<dbReference type="EMBL" id="NAJO01000005">
    <property type="protein sequence ID" value="OQO12317.1"/>
    <property type="molecule type" value="Genomic_DNA"/>
</dbReference>
<accession>A0A1V8TLQ8</accession>
<dbReference type="InterPro" id="IPR005339">
    <property type="entry name" value="GINS_Psf1"/>
</dbReference>
<evidence type="ECO:0000256" key="4">
    <source>
        <dbReference type="ARBA" id="ARBA00015143"/>
    </source>
</evidence>
<evidence type="ECO:0000259" key="10">
    <source>
        <dbReference type="Pfam" id="PF24997"/>
    </source>
</evidence>
<keyword evidence="12" id="KW-1185">Reference proteome</keyword>
<dbReference type="InParanoid" id="A0A1V8TLQ8"/>
<dbReference type="PANTHER" id="PTHR12914:SF2">
    <property type="entry name" value="DNA REPLICATION COMPLEX GINS PROTEIN PSF1"/>
    <property type="match status" value="1"/>
</dbReference>
<evidence type="ECO:0000256" key="7">
    <source>
        <dbReference type="RuleBase" id="RU368085"/>
    </source>
</evidence>
<dbReference type="InterPro" id="IPR021151">
    <property type="entry name" value="GINS_A"/>
</dbReference>
<dbReference type="Gene3D" id="1.20.58.1030">
    <property type="match status" value="1"/>
</dbReference>
<sequence>MSLGDTSQKLIESAARISSLPTLPPYATTLVRAITRESRDLERDIQSLLSPYRSQSSQSQTPGGDTQFKSSFNPADDPALATTLMVNHVTLRRNKRCLLAYHRTRIAHLEKSLWSGLPLTQSSSAPSNPSSQESNLTPSESLLASSLSSLYSQLGAQYPDIDLLGSITPPREVYVEIRVLREVGEVQTEYGSLVLGKNSVHFVRLSDVEGLIRGGVVEVVGEGG</sequence>
<comment type="function">
    <text evidence="1">The GINS complex plays an essential role in the initiation of DNA replication.</text>
</comment>
<dbReference type="FunCoup" id="A0A1V8TLQ8">
    <property type="interactions" value="795"/>
</dbReference>
<evidence type="ECO:0000256" key="8">
    <source>
        <dbReference type="SAM" id="MobiDB-lite"/>
    </source>
</evidence>
<dbReference type="CDD" id="cd21696">
    <property type="entry name" value="GINS_B_Psf1"/>
    <property type="match status" value="1"/>
</dbReference>
<comment type="subcellular location">
    <subcellularLocation>
        <location evidence="2 7">Nucleus</location>
    </subcellularLocation>
</comment>
<comment type="subunit">
    <text evidence="7">Component of the GINS complex.</text>
</comment>
<dbReference type="Pfam" id="PF24997">
    <property type="entry name" value="PSF1_C"/>
    <property type="match status" value="1"/>
</dbReference>
<dbReference type="Pfam" id="PF05916">
    <property type="entry name" value="Sld5"/>
    <property type="match status" value="1"/>
</dbReference>
<dbReference type="PANTHER" id="PTHR12914">
    <property type="entry name" value="PARTNER OF SLD5"/>
    <property type="match status" value="1"/>
</dbReference>
<keyword evidence="6 7" id="KW-0539">Nucleus</keyword>
<evidence type="ECO:0000256" key="3">
    <source>
        <dbReference type="ARBA" id="ARBA00006677"/>
    </source>
</evidence>
<dbReference type="GO" id="GO:1902983">
    <property type="term" value="P:DNA strand elongation involved in mitotic DNA replication"/>
    <property type="evidence" value="ECO:0007669"/>
    <property type="project" value="TreeGrafter"/>
</dbReference>
<comment type="similarity">
    <text evidence="3 7">Belongs to the GINS1/PSF1 family.</text>
</comment>
<dbReference type="SUPFAM" id="SSF158573">
    <property type="entry name" value="GINS helical bundle-like"/>
    <property type="match status" value="1"/>
</dbReference>
<evidence type="ECO:0000256" key="6">
    <source>
        <dbReference type="ARBA" id="ARBA00023242"/>
    </source>
</evidence>
<evidence type="ECO:0000259" key="9">
    <source>
        <dbReference type="Pfam" id="PF05916"/>
    </source>
</evidence>
<gene>
    <name evidence="11" type="ORF">B0A48_02959</name>
</gene>
<feature type="domain" description="DNA replication complex GINS protein PSF1 C-terminal" evidence="10">
    <location>
        <begin position="172"/>
        <end position="218"/>
    </location>
</feature>
<feature type="compositionally biased region" description="Polar residues" evidence="8">
    <location>
        <begin position="50"/>
        <end position="73"/>
    </location>
</feature>
<feature type="compositionally biased region" description="Low complexity" evidence="8">
    <location>
        <begin position="121"/>
        <end position="139"/>
    </location>
</feature>
<dbReference type="OrthoDB" id="10252587at2759"/>
<dbReference type="GO" id="GO:0000811">
    <property type="term" value="C:GINS complex"/>
    <property type="evidence" value="ECO:0007669"/>
    <property type="project" value="UniProtKB-UniRule"/>
</dbReference>
<feature type="region of interest" description="Disordered" evidence="8">
    <location>
        <begin position="50"/>
        <end position="74"/>
    </location>
</feature>
<evidence type="ECO:0000313" key="11">
    <source>
        <dbReference type="EMBL" id="OQO12317.1"/>
    </source>
</evidence>